<evidence type="ECO:0000313" key="2">
    <source>
        <dbReference type="EMBL" id="KAK7357745.1"/>
    </source>
</evidence>
<dbReference type="AlphaFoldDB" id="A0AAN9MN32"/>
<accession>A0AAN9MN32</accession>
<reference evidence="2 3" key="1">
    <citation type="submission" date="2024-01" db="EMBL/GenBank/DDBJ databases">
        <title>The genomes of 5 underutilized Papilionoideae crops provide insights into root nodulation and disease resistanc.</title>
        <authorList>
            <person name="Jiang F."/>
        </authorList>
    </citation>
    <scope>NUCLEOTIDE SEQUENCE [LARGE SCALE GENOMIC DNA]</scope>
    <source>
        <strain evidence="2">JINMINGXINNONG_FW02</strain>
        <tissue evidence="2">Leaves</tissue>
    </source>
</reference>
<dbReference type="Proteomes" id="UP001374584">
    <property type="component" value="Unassembled WGS sequence"/>
</dbReference>
<evidence type="ECO:0000256" key="1">
    <source>
        <dbReference type="SAM" id="MobiDB-lite"/>
    </source>
</evidence>
<protein>
    <submittedName>
        <fullName evidence="2">Uncharacterized protein</fullName>
    </submittedName>
</protein>
<name>A0AAN9MN32_PHACN</name>
<proteinExistence type="predicted"/>
<feature type="compositionally biased region" description="Polar residues" evidence="1">
    <location>
        <begin position="37"/>
        <end position="76"/>
    </location>
</feature>
<gene>
    <name evidence="2" type="ORF">VNO80_17041</name>
</gene>
<comment type="caution">
    <text evidence="2">The sequence shown here is derived from an EMBL/GenBank/DDBJ whole genome shotgun (WGS) entry which is preliminary data.</text>
</comment>
<dbReference type="EMBL" id="JAYMYR010000006">
    <property type="protein sequence ID" value="KAK7357745.1"/>
    <property type="molecule type" value="Genomic_DNA"/>
</dbReference>
<keyword evidence="3" id="KW-1185">Reference proteome</keyword>
<evidence type="ECO:0000313" key="3">
    <source>
        <dbReference type="Proteomes" id="UP001374584"/>
    </source>
</evidence>
<feature type="region of interest" description="Disordered" evidence="1">
    <location>
        <begin position="13"/>
        <end position="80"/>
    </location>
</feature>
<sequence length="260" mass="29826">MCLPLQSRPLDHIFQVKSGPPDHLFQVKSGPPDHTSSKSSSDHQITPSKTSSDHQITPSKTSSNHQITPSKSSPDYQITPFKPYTIPPDLTFQAMYYTTRSHLSSHVSPVCKQENDKGIYAGTGKFVMWLHALCDINIKQEKGKKESFGVCLSYLNSHHLSLASSFQRLGFSLLRCQKLLPFFLFCSFIHLFCYTTPFFTQQLKNVELLRLSKEDGLIVHFYTSWCLDRFKCSRSHPLRCSSSQCYWTIFFFFLDCEVND</sequence>
<organism evidence="2 3">
    <name type="scientific">Phaseolus coccineus</name>
    <name type="common">Scarlet runner bean</name>
    <name type="synonym">Phaseolus multiflorus</name>
    <dbReference type="NCBI Taxonomy" id="3886"/>
    <lineage>
        <taxon>Eukaryota</taxon>
        <taxon>Viridiplantae</taxon>
        <taxon>Streptophyta</taxon>
        <taxon>Embryophyta</taxon>
        <taxon>Tracheophyta</taxon>
        <taxon>Spermatophyta</taxon>
        <taxon>Magnoliopsida</taxon>
        <taxon>eudicotyledons</taxon>
        <taxon>Gunneridae</taxon>
        <taxon>Pentapetalae</taxon>
        <taxon>rosids</taxon>
        <taxon>fabids</taxon>
        <taxon>Fabales</taxon>
        <taxon>Fabaceae</taxon>
        <taxon>Papilionoideae</taxon>
        <taxon>50 kb inversion clade</taxon>
        <taxon>NPAAA clade</taxon>
        <taxon>indigoferoid/millettioid clade</taxon>
        <taxon>Phaseoleae</taxon>
        <taxon>Phaseolus</taxon>
    </lineage>
</organism>